<dbReference type="Proteomes" id="UP000250134">
    <property type="component" value="Chromosome"/>
</dbReference>
<protein>
    <recommendedName>
        <fullName evidence="8">Protein translocase subunit SecE</fullName>
    </recommendedName>
    <alternativeName>
        <fullName evidence="8">Protein transport protein Sec61 gamma subunit homolog</fullName>
    </alternativeName>
</protein>
<keyword evidence="5 8" id="KW-0811">Translocation</keyword>
<keyword evidence="6 8" id="KW-0472">Membrane</keyword>
<comment type="similarity">
    <text evidence="8">Belongs to the SecE/SEC61-gamma family.</text>
</comment>
<evidence type="ECO:0000256" key="4">
    <source>
        <dbReference type="ARBA" id="ARBA00022989"/>
    </source>
</evidence>
<dbReference type="NCBIfam" id="NF006909">
    <property type="entry name" value="PRK09400.1-4"/>
    <property type="match status" value="1"/>
</dbReference>
<evidence type="ECO:0000256" key="7">
    <source>
        <dbReference type="ARBA" id="ARBA00037847"/>
    </source>
</evidence>
<dbReference type="Pfam" id="PF00584">
    <property type="entry name" value="SecE"/>
    <property type="match status" value="1"/>
</dbReference>
<evidence type="ECO:0000256" key="5">
    <source>
        <dbReference type="ARBA" id="ARBA00023010"/>
    </source>
</evidence>
<accession>A0A2Z2M7T2</accession>
<dbReference type="PROSITE" id="PS01067">
    <property type="entry name" value="SECE_SEC61G"/>
    <property type="match status" value="1"/>
</dbReference>
<evidence type="ECO:0000256" key="2">
    <source>
        <dbReference type="ARBA" id="ARBA00022692"/>
    </source>
</evidence>
<evidence type="ECO:0000256" key="8">
    <source>
        <dbReference type="HAMAP-Rule" id="MF_00422"/>
    </source>
</evidence>
<feature type="transmembrane region" description="Helical" evidence="8">
    <location>
        <begin position="34"/>
        <end position="60"/>
    </location>
</feature>
<dbReference type="GO" id="GO:0012505">
    <property type="term" value="C:endomembrane system"/>
    <property type="evidence" value="ECO:0007669"/>
    <property type="project" value="UniProtKB-SubCell"/>
</dbReference>
<evidence type="ECO:0000256" key="6">
    <source>
        <dbReference type="ARBA" id="ARBA00023136"/>
    </source>
</evidence>
<keyword evidence="3 8" id="KW-0653">Protein transport</keyword>
<comment type="subunit">
    <text evidence="8">Component of the Sec protein translocase complex. Heterotrimer consisting of SecY (alpha), SecG (beta) and SecE (gamma) subunits. The heterotrimers can form oligomers, although 1 heterotrimer is thought to be able to translocate proteins. Interacts with the ribosome. May interact with SecDF, and other proteins may be involved.</text>
</comment>
<dbReference type="InterPro" id="IPR023391">
    <property type="entry name" value="Prot_translocase_SecE_dom_sf"/>
</dbReference>
<evidence type="ECO:0000313" key="10">
    <source>
        <dbReference type="Proteomes" id="UP000250134"/>
    </source>
</evidence>
<keyword evidence="1 8" id="KW-0813">Transport</keyword>
<dbReference type="SUPFAM" id="SSF103456">
    <property type="entry name" value="Preprotein translocase SecE subunit"/>
    <property type="match status" value="1"/>
</dbReference>
<evidence type="ECO:0000256" key="3">
    <source>
        <dbReference type="ARBA" id="ARBA00022927"/>
    </source>
</evidence>
<sequence>MAEGYAEKIKNFLAESRRVLLVTRKPSWKEYKMAAKITGVGMILIGTIGLIITIIGYLILGGQGL</sequence>
<evidence type="ECO:0000256" key="1">
    <source>
        <dbReference type="ARBA" id="ARBA00022448"/>
    </source>
</evidence>
<dbReference type="RefSeq" id="WP_088885707.1">
    <property type="nucleotide sequence ID" value="NZ_CP014855.1"/>
</dbReference>
<keyword evidence="10" id="KW-1185">Reference proteome</keyword>
<dbReference type="Gene3D" id="1.20.5.820">
    <property type="entry name" value="Preprotein translocase SecE subunit"/>
    <property type="match status" value="1"/>
</dbReference>
<dbReference type="GO" id="GO:0006605">
    <property type="term" value="P:protein targeting"/>
    <property type="evidence" value="ECO:0007669"/>
    <property type="project" value="UniProtKB-UniRule"/>
</dbReference>
<dbReference type="KEGG" id="tgg:A3K92_07705"/>
<keyword evidence="8" id="KW-1003">Cell membrane</keyword>
<reference evidence="9 10" key="1">
    <citation type="submission" date="2016-03" db="EMBL/GenBank/DDBJ databases">
        <title>Complete genome sequence of Thermococcus gorgonarius.</title>
        <authorList>
            <person name="Oger P.M."/>
        </authorList>
    </citation>
    <scope>NUCLEOTIDE SEQUENCE [LARGE SCALE GENOMIC DNA]</scope>
    <source>
        <strain evidence="9 10">W-12</strain>
    </source>
</reference>
<dbReference type="OrthoDB" id="86216at2157"/>
<dbReference type="HAMAP" id="MF_00422">
    <property type="entry name" value="SecE"/>
    <property type="match status" value="1"/>
</dbReference>
<dbReference type="AlphaFoldDB" id="A0A2Z2M7T2"/>
<comment type="subcellular location">
    <subcellularLocation>
        <location evidence="8">Cell membrane</location>
        <topology evidence="8">Single-pass membrane protein</topology>
    </subcellularLocation>
    <subcellularLocation>
        <location evidence="7">Endomembrane system</location>
        <topology evidence="7">Single-pass membrane protein</topology>
    </subcellularLocation>
</comment>
<dbReference type="NCBIfam" id="TIGR00327">
    <property type="entry name" value="secE_euk_arch"/>
    <property type="match status" value="1"/>
</dbReference>
<dbReference type="GeneID" id="33332429"/>
<keyword evidence="2 8" id="KW-0812">Transmembrane</keyword>
<keyword evidence="4 8" id="KW-1133">Transmembrane helix</keyword>
<organism evidence="9 10">
    <name type="scientific">Thermococcus gorgonarius</name>
    <dbReference type="NCBI Taxonomy" id="71997"/>
    <lineage>
        <taxon>Archaea</taxon>
        <taxon>Methanobacteriati</taxon>
        <taxon>Methanobacteriota</taxon>
        <taxon>Thermococci</taxon>
        <taxon>Thermococcales</taxon>
        <taxon>Thermococcaceae</taxon>
        <taxon>Thermococcus</taxon>
    </lineage>
</organism>
<dbReference type="InterPro" id="IPR008158">
    <property type="entry name" value="Translocase_Sec61-g"/>
</dbReference>
<dbReference type="GO" id="GO:0005886">
    <property type="term" value="C:plasma membrane"/>
    <property type="evidence" value="ECO:0007669"/>
    <property type="project" value="UniProtKB-SubCell"/>
</dbReference>
<dbReference type="GO" id="GO:0065002">
    <property type="term" value="P:intracellular protein transmembrane transport"/>
    <property type="evidence" value="ECO:0007669"/>
    <property type="project" value="UniProtKB-UniRule"/>
</dbReference>
<dbReference type="EMBL" id="CP014855">
    <property type="protein sequence ID" value="ASJ01373.1"/>
    <property type="molecule type" value="Genomic_DNA"/>
</dbReference>
<dbReference type="GO" id="GO:0009306">
    <property type="term" value="P:protein secretion"/>
    <property type="evidence" value="ECO:0007669"/>
    <property type="project" value="UniProtKB-UniRule"/>
</dbReference>
<comment type="function">
    <text evidence="8">Essential subunit of the Sec protein translocation channel SecYEG. Clamps together the 2 halves of SecY. May contact the channel plug during translocation.</text>
</comment>
<gene>
    <name evidence="8 9" type="primary">secE</name>
    <name evidence="9" type="ORF">A3K92_07705</name>
</gene>
<name>A0A2Z2M7T2_THEGO</name>
<proteinExistence type="inferred from homology"/>
<dbReference type="InterPro" id="IPR001901">
    <property type="entry name" value="Translocase_SecE/Sec61-g"/>
</dbReference>
<dbReference type="GO" id="GO:0008320">
    <property type="term" value="F:protein transmembrane transporter activity"/>
    <property type="evidence" value="ECO:0007669"/>
    <property type="project" value="UniProtKB-UniRule"/>
</dbReference>
<evidence type="ECO:0000313" key="9">
    <source>
        <dbReference type="EMBL" id="ASJ01373.1"/>
    </source>
</evidence>